<proteinExistence type="predicted"/>
<dbReference type="InterPro" id="IPR001128">
    <property type="entry name" value="Cyt_P450"/>
</dbReference>
<dbReference type="SUPFAM" id="SSF48264">
    <property type="entry name" value="Cytochrome P450"/>
    <property type="match status" value="1"/>
</dbReference>
<name>A0A0A2JAU2_PENEN</name>
<sequence length="121" mass="13485">MGLDFGSLHNKPNKVADSFAKTLEPTREKMAFLVMNFALPQWMARRGGASTNFAQITFLHGQRSCIGKDFARAELRCAIAGVVGRFLFEMQDPKQVIHVAGAVTIKPVEGTHLRIRRVDGW</sequence>
<dbReference type="Proteomes" id="UP000030143">
    <property type="component" value="Unassembled WGS sequence"/>
</dbReference>
<dbReference type="EMBL" id="JQFZ01000264">
    <property type="protein sequence ID" value="KGO52474.1"/>
    <property type="molecule type" value="Genomic_DNA"/>
</dbReference>
<protein>
    <submittedName>
        <fullName evidence="1">Cytochrome P450</fullName>
    </submittedName>
</protein>
<dbReference type="Pfam" id="PF00067">
    <property type="entry name" value="p450"/>
    <property type="match status" value="1"/>
</dbReference>
<dbReference type="PhylomeDB" id="A0A0A2JAU2"/>
<evidence type="ECO:0000313" key="1">
    <source>
        <dbReference type="EMBL" id="KGO52474.1"/>
    </source>
</evidence>
<organism evidence="1 2">
    <name type="scientific">Penicillium expansum</name>
    <name type="common">Blue mold rot fungus</name>
    <dbReference type="NCBI Taxonomy" id="27334"/>
    <lineage>
        <taxon>Eukaryota</taxon>
        <taxon>Fungi</taxon>
        <taxon>Dikarya</taxon>
        <taxon>Ascomycota</taxon>
        <taxon>Pezizomycotina</taxon>
        <taxon>Eurotiomycetes</taxon>
        <taxon>Eurotiomycetidae</taxon>
        <taxon>Eurotiales</taxon>
        <taxon>Aspergillaceae</taxon>
        <taxon>Penicillium</taxon>
    </lineage>
</organism>
<dbReference type="VEuPathDB" id="FungiDB:PEXP_054610"/>
<dbReference type="RefSeq" id="XP_016595215.1">
    <property type="nucleotide sequence ID" value="XM_016742137.1"/>
</dbReference>
<dbReference type="GO" id="GO:0043386">
    <property type="term" value="P:mycotoxin biosynthetic process"/>
    <property type="evidence" value="ECO:0007669"/>
    <property type="project" value="UniProtKB-ARBA"/>
</dbReference>
<dbReference type="HOGENOM" id="CLU_2038842_0_0_1"/>
<reference evidence="1 2" key="1">
    <citation type="journal article" date="2015" name="Mol. Plant Microbe Interact.">
        <title>Genome, transcriptome, and functional analyses of Penicillium expansum provide new insights into secondary metabolism and pathogenicity.</title>
        <authorList>
            <person name="Ballester A.R."/>
            <person name="Marcet-Houben M."/>
            <person name="Levin E."/>
            <person name="Sela N."/>
            <person name="Selma-Lazaro C."/>
            <person name="Carmona L."/>
            <person name="Wisniewski M."/>
            <person name="Droby S."/>
            <person name="Gonzalez-Candelas L."/>
            <person name="Gabaldon T."/>
        </authorList>
    </citation>
    <scope>NUCLEOTIDE SEQUENCE [LARGE SCALE GENOMIC DNA]</scope>
    <source>
        <strain evidence="1 2">MD-8</strain>
    </source>
</reference>
<dbReference type="GO" id="GO:0004497">
    <property type="term" value="F:monooxygenase activity"/>
    <property type="evidence" value="ECO:0007669"/>
    <property type="project" value="InterPro"/>
</dbReference>
<evidence type="ECO:0000313" key="2">
    <source>
        <dbReference type="Proteomes" id="UP000030143"/>
    </source>
</evidence>
<dbReference type="AlphaFoldDB" id="A0A0A2JAU2"/>
<dbReference type="STRING" id="27334.A0A0A2JAU2"/>
<gene>
    <name evidence="1" type="ORF">PEX2_048620</name>
</gene>
<accession>A0A0A2JAU2</accession>
<dbReference type="GO" id="GO:0016705">
    <property type="term" value="F:oxidoreductase activity, acting on paired donors, with incorporation or reduction of molecular oxygen"/>
    <property type="evidence" value="ECO:0007669"/>
    <property type="project" value="InterPro"/>
</dbReference>
<dbReference type="GO" id="GO:0020037">
    <property type="term" value="F:heme binding"/>
    <property type="evidence" value="ECO:0007669"/>
    <property type="project" value="InterPro"/>
</dbReference>
<keyword evidence="2" id="KW-1185">Reference proteome</keyword>
<comment type="caution">
    <text evidence="1">The sequence shown here is derived from an EMBL/GenBank/DDBJ whole genome shotgun (WGS) entry which is preliminary data.</text>
</comment>
<dbReference type="OrthoDB" id="1470350at2759"/>
<dbReference type="GeneID" id="27677556"/>
<dbReference type="GO" id="GO:0005506">
    <property type="term" value="F:iron ion binding"/>
    <property type="evidence" value="ECO:0007669"/>
    <property type="project" value="InterPro"/>
</dbReference>
<dbReference type="Gene3D" id="1.10.630.10">
    <property type="entry name" value="Cytochrome P450"/>
    <property type="match status" value="1"/>
</dbReference>
<dbReference type="InterPro" id="IPR036396">
    <property type="entry name" value="Cyt_P450_sf"/>
</dbReference>